<dbReference type="SUPFAM" id="SSF53335">
    <property type="entry name" value="S-adenosyl-L-methionine-dependent methyltransferases"/>
    <property type="match status" value="1"/>
</dbReference>
<dbReference type="EMBL" id="LBHC01000002">
    <property type="protein sequence ID" value="KLE32251.1"/>
    <property type="molecule type" value="Genomic_DNA"/>
</dbReference>
<comment type="caution">
    <text evidence="1">The sequence shown here is derived from an EMBL/GenBank/DDBJ whole genome shotgun (WGS) entry which is preliminary data.</text>
</comment>
<evidence type="ECO:0000313" key="1">
    <source>
        <dbReference type="EMBL" id="KLE32251.1"/>
    </source>
</evidence>
<evidence type="ECO:0000313" key="2">
    <source>
        <dbReference type="Proteomes" id="UP000053070"/>
    </source>
</evidence>
<sequence length="261" mass="28792">MFAAAAIAIAAPAAAHDGHPDLATVLADDRRDDDRARDQFRHPAETLDFFQIEADMTVAEYGPGGGWYTRVLAPWISPHGRYIGFQRPSAPNDEGVTWADRFTAAVVEAGLADEGYVTAFDTDNVPEDVAGTVDRVVIFRSLHGLMNGNQSDEVLRAVYTMLADDGMVGVVQHRAPEAASYEDSNGSRGYLRQSDVVRLFELHGFELYAQSDINANVNDPADWPRGVWTLPPTFALGDEDRARYEAIGESDRMTLLFRKRD</sequence>
<gene>
    <name evidence="1" type="ORF">AAW01_09855</name>
</gene>
<reference evidence="1 2" key="1">
    <citation type="submission" date="2015-04" db="EMBL/GenBank/DDBJ databases">
        <title>The draft genome sequence of Erythrobacr gangjinensis K7-2.</title>
        <authorList>
            <person name="Zhuang L."/>
            <person name="Liu Y."/>
            <person name="Shao Z."/>
        </authorList>
    </citation>
    <scope>NUCLEOTIDE SEQUENCE [LARGE SCALE GENOMIC DNA]</scope>
    <source>
        <strain evidence="1 2">K7-2</strain>
    </source>
</reference>
<proteinExistence type="predicted"/>
<name>A0A0G9MNF0_9SPHN</name>
<dbReference type="InterPro" id="IPR029063">
    <property type="entry name" value="SAM-dependent_MTases_sf"/>
</dbReference>
<keyword evidence="2" id="KW-1185">Reference proteome</keyword>
<accession>A0A0G9MNF0</accession>
<dbReference type="Proteomes" id="UP000053070">
    <property type="component" value="Unassembled WGS sequence"/>
</dbReference>
<dbReference type="InterPro" id="IPR016980">
    <property type="entry name" value="S-AdoMet-dep_MeTrfase_Alr7345"/>
</dbReference>
<dbReference type="Gene3D" id="3.40.50.150">
    <property type="entry name" value="Vaccinia Virus protein VP39"/>
    <property type="match status" value="1"/>
</dbReference>
<dbReference type="STRING" id="502682.BMF35_a0977"/>
<dbReference type="PIRSF" id="PIRSF031679">
    <property type="entry name" value="Mtase_Alr7345_prd"/>
    <property type="match status" value="1"/>
</dbReference>
<protein>
    <recommendedName>
        <fullName evidence="3">Methyltransferase</fullName>
    </recommendedName>
</protein>
<dbReference type="PATRIC" id="fig|502682.8.peg.2014"/>
<dbReference type="AlphaFoldDB" id="A0A0G9MNF0"/>
<organism evidence="1 2">
    <name type="scientific">Aurantiacibacter gangjinensis</name>
    <dbReference type="NCBI Taxonomy" id="502682"/>
    <lineage>
        <taxon>Bacteria</taxon>
        <taxon>Pseudomonadati</taxon>
        <taxon>Pseudomonadota</taxon>
        <taxon>Alphaproteobacteria</taxon>
        <taxon>Sphingomonadales</taxon>
        <taxon>Erythrobacteraceae</taxon>
        <taxon>Aurantiacibacter</taxon>
    </lineage>
</organism>
<evidence type="ECO:0008006" key="3">
    <source>
        <dbReference type="Google" id="ProtNLM"/>
    </source>
</evidence>